<keyword evidence="3 8" id="KW-0997">Cell inner membrane</keyword>
<evidence type="ECO:0000256" key="2">
    <source>
        <dbReference type="ARBA" id="ARBA00022475"/>
    </source>
</evidence>
<evidence type="ECO:0000256" key="5">
    <source>
        <dbReference type="ARBA" id="ARBA00022970"/>
    </source>
</evidence>
<dbReference type="InterPro" id="IPR010574">
    <property type="entry name" value="Ala_export_AlaE"/>
</dbReference>
<evidence type="ECO:0000313" key="10">
    <source>
        <dbReference type="Proteomes" id="UP000231702"/>
    </source>
</evidence>
<dbReference type="Pfam" id="PF06610">
    <property type="entry name" value="AlaE"/>
    <property type="match status" value="1"/>
</dbReference>
<gene>
    <name evidence="8" type="primary">alaE</name>
    <name evidence="9" type="ORF">CVM39_06060</name>
</gene>
<feature type="transmembrane region" description="Helical" evidence="8">
    <location>
        <begin position="143"/>
        <end position="165"/>
    </location>
</feature>
<keyword evidence="7 8" id="KW-0472">Membrane</keyword>
<evidence type="ECO:0000256" key="8">
    <source>
        <dbReference type="HAMAP-Rule" id="MF_00914"/>
    </source>
</evidence>
<protein>
    <recommendedName>
        <fullName evidence="8">L-alanine exporter AlaE</fullName>
    </recommendedName>
</protein>
<evidence type="ECO:0000256" key="1">
    <source>
        <dbReference type="ARBA" id="ARBA00022448"/>
    </source>
</evidence>
<dbReference type="Proteomes" id="UP000231702">
    <property type="component" value="Unassembled WGS sequence"/>
</dbReference>
<keyword evidence="5 8" id="KW-0029">Amino-acid transport</keyword>
<evidence type="ECO:0000256" key="6">
    <source>
        <dbReference type="ARBA" id="ARBA00022989"/>
    </source>
</evidence>
<sequence>MAIRASAKRSWAGPRGTCWKIRICRSSWPTEPRPGRNPTPALALQAAGATVLSLACDQEGPAVTNTNSSTTREFIADTLALVLFFTLAGALNERFIVGMSWEEVLRARLIGAPLMVLTARPYGIWRSWLMARFAGDGRVSQGLWDSLALLLFQVPIYVSIIWTSGARGGELLLGALGAVAYMFLLGRPYGMFLDWVRALFSLPPGGQKPMSPGG</sequence>
<evidence type="ECO:0000256" key="3">
    <source>
        <dbReference type="ARBA" id="ARBA00022519"/>
    </source>
</evidence>
<dbReference type="EMBL" id="PGTD01000013">
    <property type="protein sequence ID" value="PJE30275.1"/>
    <property type="molecule type" value="Genomic_DNA"/>
</dbReference>
<feature type="transmembrane region" description="Helical" evidence="8">
    <location>
        <begin position="74"/>
        <end position="92"/>
    </location>
</feature>
<keyword evidence="4 8" id="KW-0812">Transmembrane</keyword>
<keyword evidence="2 8" id="KW-1003">Cell membrane</keyword>
<proteinExistence type="inferred from homology"/>
<keyword evidence="10" id="KW-1185">Reference proteome</keyword>
<feature type="transmembrane region" description="Helical" evidence="8">
    <location>
        <begin position="171"/>
        <end position="190"/>
    </location>
</feature>
<organism evidence="9 10">
    <name type="scientific">Pseudooceanicola antarcticus</name>
    <dbReference type="NCBI Taxonomy" id="1247613"/>
    <lineage>
        <taxon>Bacteria</taxon>
        <taxon>Pseudomonadati</taxon>
        <taxon>Pseudomonadota</taxon>
        <taxon>Alphaproteobacteria</taxon>
        <taxon>Rhodobacterales</taxon>
        <taxon>Paracoccaceae</taxon>
        <taxon>Pseudooceanicola</taxon>
    </lineage>
</organism>
<keyword evidence="6 8" id="KW-1133">Transmembrane helix</keyword>
<accession>A0ABX4MQP2</accession>
<evidence type="ECO:0000256" key="4">
    <source>
        <dbReference type="ARBA" id="ARBA00022692"/>
    </source>
</evidence>
<evidence type="ECO:0000313" key="9">
    <source>
        <dbReference type="EMBL" id="PJE30275.1"/>
    </source>
</evidence>
<evidence type="ECO:0000256" key="7">
    <source>
        <dbReference type="ARBA" id="ARBA00023136"/>
    </source>
</evidence>
<keyword evidence="1 8" id="KW-0813">Transport</keyword>
<name>A0ABX4MQP2_9RHOB</name>
<reference evidence="9 10" key="1">
    <citation type="journal article" date="2018" name="Int. J. Syst. Evol. Microbiol.">
        <title>Pseudooceanicola lipolyticus sp. nov., a marine alphaproteobacterium, reclassification of Oceanicola flagellatus as Pseudooceanicola flagellatus comb. nov. and emended description of the genus Pseudooceanicola.</title>
        <authorList>
            <person name="Huang M.-M."/>
            <person name="Guo L.-L."/>
            <person name="Wu Y.-H."/>
            <person name="Lai Q.-L."/>
            <person name="Shao Z.-Z."/>
            <person name="Wang C.-S."/>
            <person name="Wu M."/>
            <person name="Xu X.-W."/>
        </authorList>
    </citation>
    <scope>NUCLEOTIDE SEQUENCE [LARGE SCALE GENOMIC DNA]</scope>
    <source>
        <strain evidence="9 10">Ar-45</strain>
    </source>
</reference>
<dbReference type="HAMAP" id="MF_00914">
    <property type="entry name" value="L_Ala_exporter"/>
    <property type="match status" value="1"/>
</dbReference>
<comment type="similarity">
    <text evidence="8">Belongs to the AlaE exporter family.</text>
</comment>
<comment type="function">
    <text evidence="8">Exports L-alanine.</text>
</comment>
<comment type="caution">
    <text evidence="9">The sequence shown here is derived from an EMBL/GenBank/DDBJ whole genome shotgun (WGS) entry which is preliminary data.</text>
</comment>
<comment type="subcellular location">
    <subcellularLocation>
        <location evidence="8">Cell inner membrane</location>
        <topology evidence="8">Multi-pass membrane protein</topology>
    </subcellularLocation>
</comment>